<dbReference type="RefSeq" id="WP_154471022.1">
    <property type="nucleotide sequence ID" value="NZ_DBEWUL010000160.1"/>
</dbReference>
<dbReference type="EMBL" id="VUMD01000002">
    <property type="protein sequence ID" value="MSS35624.1"/>
    <property type="molecule type" value="Genomic_DNA"/>
</dbReference>
<dbReference type="AlphaFoldDB" id="A0A7X2NIR9"/>
<evidence type="ECO:0000256" key="7">
    <source>
        <dbReference type="ARBA" id="ARBA00049158"/>
    </source>
</evidence>
<dbReference type="InterPro" id="IPR003141">
    <property type="entry name" value="Pol/His_phosphatase_N"/>
</dbReference>
<dbReference type="InterPro" id="IPR004013">
    <property type="entry name" value="PHP_dom"/>
</dbReference>
<dbReference type="PANTHER" id="PTHR21039:SF0">
    <property type="entry name" value="HISTIDINOL-PHOSPHATASE"/>
    <property type="match status" value="1"/>
</dbReference>
<protein>
    <recommendedName>
        <fullName evidence="3 8">Histidinol-phosphatase</fullName>
        <shortName evidence="8">HolPase</shortName>
        <ecNumber evidence="3 8">3.1.3.15</ecNumber>
    </recommendedName>
</protein>
<keyword evidence="4 8" id="KW-0028">Amino-acid biosynthesis</keyword>
<evidence type="ECO:0000313" key="10">
    <source>
        <dbReference type="EMBL" id="MSS35624.1"/>
    </source>
</evidence>
<evidence type="ECO:0000256" key="8">
    <source>
        <dbReference type="RuleBase" id="RU366003"/>
    </source>
</evidence>
<feature type="domain" description="Polymerase/histidinol phosphatase N-terminal" evidence="9">
    <location>
        <begin position="3"/>
        <end position="85"/>
    </location>
</feature>
<dbReference type="SUPFAM" id="SSF89550">
    <property type="entry name" value="PHP domain-like"/>
    <property type="match status" value="1"/>
</dbReference>
<evidence type="ECO:0000256" key="2">
    <source>
        <dbReference type="ARBA" id="ARBA00009152"/>
    </source>
</evidence>
<comment type="pathway">
    <text evidence="1 8">Amino-acid biosynthesis; L-histidine biosynthesis; L-histidine from 5-phospho-alpha-D-ribose 1-diphosphate: step 8/9.</text>
</comment>
<dbReference type="Pfam" id="PF02811">
    <property type="entry name" value="PHP"/>
    <property type="match status" value="1"/>
</dbReference>
<evidence type="ECO:0000256" key="6">
    <source>
        <dbReference type="ARBA" id="ARBA00023102"/>
    </source>
</evidence>
<comment type="similarity">
    <text evidence="2 8">Belongs to the PHP hydrolase family. HisK subfamily.</text>
</comment>
<evidence type="ECO:0000256" key="5">
    <source>
        <dbReference type="ARBA" id="ARBA00022801"/>
    </source>
</evidence>
<comment type="caution">
    <text evidence="10">The sequence shown here is derived from an EMBL/GenBank/DDBJ whole genome shotgun (WGS) entry which is preliminary data.</text>
</comment>
<keyword evidence="11" id="KW-1185">Reference proteome</keyword>
<accession>A0A7X2NIR9</accession>
<gene>
    <name evidence="10" type="ORF">FYJ39_03280</name>
</gene>
<sequence length="269" mass="31025">MICDCHLHTEFSGDSNTPVRLQIEKAIGLGMKELCITDHHDYDSGFCDDNFILDVPAYLEALRKLKEEYKNRIRLNIGIELGLQAHLHAYLHQFIARYGSSFDFIIGSSHFVKRMDPYDSEFWDTYGEVPGLEAFFKASLTRAQHLYDCFDSFGHLDYAVRYAPHQNGFFSYQQFGQWIDPLLKTLIDHGKALECNTGGFKYGLNQPNPGKDILLRYREMGGELITIGSDAHTPEYLGFSFQRCRDLLTECGFKYYAVFHQRIPKMEAL</sequence>
<dbReference type="EC" id="3.1.3.15" evidence="3 8"/>
<dbReference type="InterPro" id="IPR010140">
    <property type="entry name" value="Histidinol_P_phosphatase_HisJ"/>
</dbReference>
<dbReference type="Proteomes" id="UP000429958">
    <property type="component" value="Unassembled WGS sequence"/>
</dbReference>
<dbReference type="InterPro" id="IPR016195">
    <property type="entry name" value="Pol/histidinol_Pase-like"/>
</dbReference>
<name>A0A7X2NIR9_9CLOT</name>
<dbReference type="GO" id="GO:0004401">
    <property type="term" value="F:histidinol-phosphatase activity"/>
    <property type="evidence" value="ECO:0007669"/>
    <property type="project" value="UniProtKB-UniRule"/>
</dbReference>
<keyword evidence="5 8" id="KW-0378">Hydrolase</keyword>
<comment type="catalytic activity">
    <reaction evidence="7 8">
        <text>L-histidinol phosphate + H2O = L-histidinol + phosphate</text>
        <dbReference type="Rhea" id="RHEA:14465"/>
        <dbReference type="ChEBI" id="CHEBI:15377"/>
        <dbReference type="ChEBI" id="CHEBI:43474"/>
        <dbReference type="ChEBI" id="CHEBI:57699"/>
        <dbReference type="ChEBI" id="CHEBI:57980"/>
        <dbReference type="EC" id="3.1.3.15"/>
    </reaction>
</comment>
<reference evidence="10 11" key="1">
    <citation type="submission" date="2019-08" db="EMBL/GenBank/DDBJ databases">
        <title>In-depth cultivation of the pig gut microbiome towards novel bacterial diversity and tailored functional studies.</title>
        <authorList>
            <person name="Wylensek D."/>
            <person name="Hitch T.C.A."/>
            <person name="Clavel T."/>
        </authorList>
    </citation>
    <scope>NUCLEOTIDE SEQUENCE [LARGE SCALE GENOMIC DNA]</scope>
    <source>
        <strain evidence="10 11">WCA-389-WT-23D1</strain>
    </source>
</reference>
<dbReference type="NCBIfam" id="TIGR01856">
    <property type="entry name" value="hisJ_fam"/>
    <property type="match status" value="1"/>
</dbReference>
<evidence type="ECO:0000256" key="3">
    <source>
        <dbReference type="ARBA" id="ARBA00013085"/>
    </source>
</evidence>
<organism evidence="10 11">
    <name type="scientific">Clostridium porci</name>
    <dbReference type="NCBI Taxonomy" id="2605778"/>
    <lineage>
        <taxon>Bacteria</taxon>
        <taxon>Bacillati</taxon>
        <taxon>Bacillota</taxon>
        <taxon>Clostridia</taxon>
        <taxon>Eubacteriales</taxon>
        <taxon>Clostridiaceae</taxon>
        <taxon>Clostridium</taxon>
    </lineage>
</organism>
<dbReference type="Gene3D" id="3.20.20.140">
    <property type="entry name" value="Metal-dependent hydrolases"/>
    <property type="match status" value="1"/>
</dbReference>
<proteinExistence type="inferred from homology"/>
<dbReference type="GO" id="GO:0000105">
    <property type="term" value="P:L-histidine biosynthetic process"/>
    <property type="evidence" value="ECO:0007669"/>
    <property type="project" value="UniProtKB-UniRule"/>
</dbReference>
<evidence type="ECO:0000313" key="11">
    <source>
        <dbReference type="Proteomes" id="UP000429958"/>
    </source>
</evidence>
<keyword evidence="6 8" id="KW-0368">Histidine biosynthesis</keyword>
<evidence type="ECO:0000256" key="4">
    <source>
        <dbReference type="ARBA" id="ARBA00022605"/>
    </source>
</evidence>
<dbReference type="PANTHER" id="PTHR21039">
    <property type="entry name" value="HISTIDINOL PHOSPHATASE-RELATED"/>
    <property type="match status" value="1"/>
</dbReference>
<dbReference type="GO" id="GO:0005737">
    <property type="term" value="C:cytoplasm"/>
    <property type="evidence" value="ECO:0007669"/>
    <property type="project" value="TreeGrafter"/>
</dbReference>
<evidence type="ECO:0000259" key="9">
    <source>
        <dbReference type="SMART" id="SM00481"/>
    </source>
</evidence>
<evidence type="ECO:0000256" key="1">
    <source>
        <dbReference type="ARBA" id="ARBA00004970"/>
    </source>
</evidence>
<dbReference type="SMART" id="SM00481">
    <property type="entry name" value="POLIIIAc"/>
    <property type="match status" value="1"/>
</dbReference>
<dbReference type="UniPathway" id="UPA00031">
    <property type="reaction ID" value="UER00013"/>
</dbReference>